<dbReference type="EMBL" id="CP088295">
    <property type="protein sequence ID" value="UUY06285.1"/>
    <property type="molecule type" value="Genomic_DNA"/>
</dbReference>
<reference evidence="2" key="1">
    <citation type="submission" date="2021-11" db="EMBL/GenBank/DDBJ databases">
        <title>Cultivation dependent microbiological survey of springs from the worlds oldest radium mine currently devoted to the extraction of radon-saturated water.</title>
        <authorList>
            <person name="Kapinusova G."/>
            <person name="Smrhova T."/>
            <person name="Strejcek M."/>
            <person name="Suman J."/>
            <person name="Jani K."/>
            <person name="Pajer P."/>
            <person name="Uhlik O."/>
        </authorList>
    </citation>
    <scope>NUCLEOTIDE SEQUENCE [LARGE SCALE GENOMIC DNA]</scope>
    <source>
        <strain evidence="2">J379</strain>
    </source>
</reference>
<evidence type="ECO:0000313" key="2">
    <source>
        <dbReference type="Proteomes" id="UP001058860"/>
    </source>
</evidence>
<gene>
    <name evidence="1" type="ORF">LRS13_08840</name>
</gene>
<name>A0ABY5PP49_9ACTN</name>
<evidence type="ECO:0000313" key="1">
    <source>
        <dbReference type="EMBL" id="UUY06285.1"/>
    </source>
</evidence>
<dbReference type="Pfam" id="PF20773">
    <property type="entry name" value="InhA-like_MAM"/>
    <property type="match status" value="1"/>
</dbReference>
<dbReference type="Proteomes" id="UP001058860">
    <property type="component" value="Chromosome"/>
</dbReference>
<organism evidence="1 2">
    <name type="scientific">Svornostia abyssi</name>
    <dbReference type="NCBI Taxonomy" id="2898438"/>
    <lineage>
        <taxon>Bacteria</taxon>
        <taxon>Bacillati</taxon>
        <taxon>Actinomycetota</taxon>
        <taxon>Thermoleophilia</taxon>
        <taxon>Solirubrobacterales</taxon>
        <taxon>Baekduiaceae</taxon>
        <taxon>Svornostia</taxon>
    </lineage>
</organism>
<keyword evidence="2" id="KW-1185">Reference proteome</keyword>
<protein>
    <submittedName>
        <fullName evidence="1">Immune inhibitor A</fullName>
    </submittedName>
</protein>
<proteinExistence type="predicted"/>
<accession>A0ABY5PP49</accession>
<sequence>MRLTKTVNLSGATAPQLQFQLSANTEPSYDNVIVEARTAGGTDWTTLPDLGGGTTTTPPAECEAGGFLLTLHPFLERYLGGADCTTGEWNAFTGAGTSWEPAAFDLSAFAGSQVELSISYVTDPSTGGIGVFVDDTRVVDGATTIDADGFEGESTWTVPGPPEGSPANAGDWAFGEQLVTFNAGTATDDTLLLGFGLEQVATDAERTDLVRRALDGLLG</sequence>